<dbReference type="Pfam" id="PF01925">
    <property type="entry name" value="TauE"/>
    <property type="match status" value="1"/>
</dbReference>
<feature type="transmembrane region" description="Helical" evidence="8">
    <location>
        <begin position="186"/>
        <end position="215"/>
    </location>
</feature>
<proteinExistence type="inferred from homology"/>
<comment type="subcellular location">
    <subcellularLocation>
        <location evidence="1 8">Cell membrane</location>
        <topology evidence="1 8">Multi-pass membrane protein</topology>
    </subcellularLocation>
</comment>
<comment type="caution">
    <text evidence="9">The sequence shown here is derived from an EMBL/GenBank/DDBJ whole genome shotgun (WGS) entry which is preliminary data.</text>
</comment>
<feature type="transmembrane region" description="Helical" evidence="8">
    <location>
        <begin position="227"/>
        <end position="244"/>
    </location>
</feature>
<dbReference type="EMBL" id="AAPJ01000007">
    <property type="protein sequence ID" value="EAS48787.1"/>
    <property type="molecule type" value="Genomic_DNA"/>
</dbReference>
<evidence type="ECO:0000256" key="2">
    <source>
        <dbReference type="ARBA" id="ARBA00009142"/>
    </source>
</evidence>
<gene>
    <name evidence="9" type="ORF">SI859A1_03424</name>
</gene>
<feature type="transmembrane region" description="Helical" evidence="8">
    <location>
        <begin position="105"/>
        <end position="123"/>
    </location>
</feature>
<evidence type="ECO:0000313" key="9">
    <source>
        <dbReference type="EMBL" id="EAS48787.1"/>
    </source>
</evidence>
<keyword evidence="7 8" id="KW-0472">Membrane</keyword>
<dbReference type="GO" id="GO:0005886">
    <property type="term" value="C:plasma membrane"/>
    <property type="evidence" value="ECO:0007669"/>
    <property type="project" value="UniProtKB-SubCell"/>
</dbReference>
<evidence type="ECO:0000313" key="10">
    <source>
        <dbReference type="Proteomes" id="UP000000321"/>
    </source>
</evidence>
<dbReference type="AlphaFoldDB" id="Q1YEV8"/>
<keyword evidence="3" id="KW-0813">Transport</keyword>
<dbReference type="RefSeq" id="WP_009211236.1">
    <property type="nucleotide sequence ID" value="NZ_BBWP01000006.1"/>
</dbReference>
<evidence type="ECO:0000256" key="1">
    <source>
        <dbReference type="ARBA" id="ARBA00004651"/>
    </source>
</evidence>
<reference evidence="9 10" key="1">
    <citation type="journal article" date="2008" name="Appl. Environ. Microbiol.">
        <title>Genomic insights into Mn(II) oxidation by the marine alphaproteobacterium Aurantimonas sp. strain SI85-9A1.</title>
        <authorList>
            <person name="Dick G.J."/>
            <person name="Podell S."/>
            <person name="Johnson H.A."/>
            <person name="Rivera-Espinoza Y."/>
            <person name="Bernier-Latmani R."/>
            <person name="McCarthy J.K."/>
            <person name="Torpey J.W."/>
            <person name="Clement B.G."/>
            <person name="Gaasterland T."/>
            <person name="Tebo B.M."/>
        </authorList>
    </citation>
    <scope>NUCLEOTIDE SEQUENCE [LARGE SCALE GENOMIC DNA]</scope>
    <source>
        <strain evidence="9 10">SI85-9A1</strain>
    </source>
</reference>
<name>Q1YEV8_AURMS</name>
<keyword evidence="5 8" id="KW-0812">Transmembrane</keyword>
<evidence type="ECO:0000256" key="4">
    <source>
        <dbReference type="ARBA" id="ARBA00022475"/>
    </source>
</evidence>
<keyword evidence="6 8" id="KW-1133">Transmembrane helix</keyword>
<accession>Q1YEV8</accession>
<dbReference type="InterPro" id="IPR052017">
    <property type="entry name" value="TSUP"/>
</dbReference>
<keyword evidence="4 8" id="KW-1003">Cell membrane</keyword>
<feature type="transmembrane region" description="Helical" evidence="8">
    <location>
        <begin position="135"/>
        <end position="160"/>
    </location>
</feature>
<dbReference type="Proteomes" id="UP000000321">
    <property type="component" value="Unassembled WGS sequence"/>
</dbReference>
<protein>
    <recommendedName>
        <fullName evidence="8">Probable membrane transporter protein</fullName>
    </recommendedName>
</protein>
<feature type="transmembrane region" description="Helical" evidence="8">
    <location>
        <begin position="80"/>
        <end position="99"/>
    </location>
</feature>
<comment type="similarity">
    <text evidence="2 8">Belongs to the 4-toluene sulfonate uptake permease (TSUP) (TC 2.A.102) family.</text>
</comment>
<keyword evidence="10" id="KW-1185">Reference proteome</keyword>
<dbReference type="PANTHER" id="PTHR30269">
    <property type="entry name" value="TRANSMEMBRANE PROTEIN YFCA"/>
    <property type="match status" value="1"/>
</dbReference>
<organism evidence="9 10">
    <name type="scientific">Aurantimonas manganoxydans (strain ATCC BAA-1229 / DSM 21871 / SI85-9A1)</name>
    <dbReference type="NCBI Taxonomy" id="287752"/>
    <lineage>
        <taxon>Bacteria</taxon>
        <taxon>Pseudomonadati</taxon>
        <taxon>Pseudomonadota</taxon>
        <taxon>Alphaproteobacteria</taxon>
        <taxon>Hyphomicrobiales</taxon>
        <taxon>Aurantimonadaceae</taxon>
        <taxon>Aurantimonas</taxon>
    </lineage>
</organism>
<dbReference type="InterPro" id="IPR002781">
    <property type="entry name" value="TM_pro_TauE-like"/>
</dbReference>
<evidence type="ECO:0000256" key="6">
    <source>
        <dbReference type="ARBA" id="ARBA00022989"/>
    </source>
</evidence>
<dbReference type="PANTHER" id="PTHR30269:SF23">
    <property type="entry name" value="MEMBRANE TRANSPORTER PROTEIN YDHB-RELATED"/>
    <property type="match status" value="1"/>
</dbReference>
<sequence>MDATLLPPGLAAGTVLLLIVASFFTSAATAAFGIGGGLSLLAIMSTVLPVAVLIPVHGLVQLASNLGRVLVQRRAVSYRALLPFLAGAALGALIGARFVVTLPEAVLQTTLGAFILILALAKLPAIGRIGPPGFAFAGLVTTFLSMFVGATAPINAAFFAKAFDDRTELVATLAATTFLQHLFKSLAFFALGVGLAAYAPLIAAMIVTGFAGTLAGTALLKRIDERLFRFVLTAILVVISLDLLRRGLTGLL</sequence>
<evidence type="ECO:0000256" key="5">
    <source>
        <dbReference type="ARBA" id="ARBA00022692"/>
    </source>
</evidence>
<dbReference type="HOGENOM" id="CLU_054750_4_1_5"/>
<dbReference type="BioCyc" id="AURANTIMONAS:SI859A1_03424-MONOMER"/>
<evidence type="ECO:0000256" key="3">
    <source>
        <dbReference type="ARBA" id="ARBA00022448"/>
    </source>
</evidence>
<evidence type="ECO:0000256" key="8">
    <source>
        <dbReference type="RuleBase" id="RU363041"/>
    </source>
</evidence>
<evidence type="ECO:0000256" key="7">
    <source>
        <dbReference type="ARBA" id="ARBA00023136"/>
    </source>
</evidence>
<feature type="transmembrane region" description="Helical" evidence="8">
    <location>
        <begin position="40"/>
        <end position="60"/>
    </location>
</feature>